<organism evidence="5 6">
    <name type="scientific">Rhizopus azygosporus</name>
    <name type="common">Rhizopus microsporus var. azygosporus</name>
    <dbReference type="NCBI Taxonomy" id="86630"/>
    <lineage>
        <taxon>Eukaryota</taxon>
        <taxon>Fungi</taxon>
        <taxon>Fungi incertae sedis</taxon>
        <taxon>Mucoromycota</taxon>
        <taxon>Mucoromycotina</taxon>
        <taxon>Mucoromycetes</taxon>
        <taxon>Mucorales</taxon>
        <taxon>Mucorineae</taxon>
        <taxon>Rhizopodaceae</taxon>
        <taxon>Rhizopus</taxon>
    </lineage>
</organism>
<reference evidence="5 6" key="1">
    <citation type="journal article" date="2018" name="G3 (Bethesda)">
        <title>Phylogenetic and Phylogenomic Definition of Rhizopus Species.</title>
        <authorList>
            <person name="Gryganskyi A.P."/>
            <person name="Golan J."/>
            <person name="Dolatabadi S."/>
            <person name="Mondo S."/>
            <person name="Robb S."/>
            <person name="Idnurm A."/>
            <person name="Muszewska A."/>
            <person name="Steczkiewicz K."/>
            <person name="Masonjones S."/>
            <person name="Liao H.L."/>
            <person name="Gajdeczka M.T."/>
            <person name="Anike F."/>
            <person name="Vuek A."/>
            <person name="Anishchenko I.M."/>
            <person name="Voigt K."/>
            <person name="de Hoog G.S."/>
            <person name="Smith M.E."/>
            <person name="Heitman J."/>
            <person name="Vilgalys R."/>
            <person name="Stajich J.E."/>
        </authorList>
    </citation>
    <scope>NUCLEOTIDE SEQUENCE [LARGE SCALE GENOMIC DNA]</scope>
    <source>
        <strain evidence="5 6">CBS 357.93</strain>
    </source>
</reference>
<feature type="non-terminal residue" evidence="5">
    <location>
        <position position="69"/>
    </location>
</feature>
<dbReference type="Proteomes" id="UP000252139">
    <property type="component" value="Unassembled WGS sequence"/>
</dbReference>
<evidence type="ECO:0000313" key="5">
    <source>
        <dbReference type="EMBL" id="RCH82115.1"/>
    </source>
</evidence>
<dbReference type="OrthoDB" id="258143at2759"/>
<dbReference type="STRING" id="86630.A0A367IWM6"/>
<evidence type="ECO:0000313" key="6">
    <source>
        <dbReference type="Proteomes" id="UP000252139"/>
    </source>
</evidence>
<comment type="cofactor">
    <cofactor evidence="1">
        <name>Mg(2+)</name>
        <dbReference type="ChEBI" id="CHEBI:18420"/>
    </cofactor>
</comment>
<dbReference type="GO" id="GO:0016788">
    <property type="term" value="F:hydrolase activity, acting on ester bonds"/>
    <property type="evidence" value="ECO:0007669"/>
    <property type="project" value="InterPro"/>
</dbReference>
<accession>A0A367IWM6</accession>
<evidence type="ECO:0000256" key="2">
    <source>
        <dbReference type="ARBA" id="ARBA00022722"/>
    </source>
</evidence>
<protein>
    <recommendedName>
        <fullName evidence="4">VRR-NUC domain-containing protein</fullName>
    </recommendedName>
</protein>
<dbReference type="EMBL" id="PJQL01003144">
    <property type="protein sequence ID" value="RCH82115.1"/>
    <property type="molecule type" value="Genomic_DNA"/>
</dbReference>
<evidence type="ECO:0000256" key="3">
    <source>
        <dbReference type="ARBA" id="ARBA00022801"/>
    </source>
</evidence>
<dbReference type="Pfam" id="PF08774">
    <property type="entry name" value="VRR_NUC"/>
    <property type="match status" value="1"/>
</dbReference>
<proteinExistence type="predicted"/>
<gene>
    <name evidence="5" type="ORF">CU097_006348</name>
</gene>
<evidence type="ECO:0000259" key="4">
    <source>
        <dbReference type="Pfam" id="PF08774"/>
    </source>
</evidence>
<feature type="domain" description="VRR-NUC" evidence="4">
    <location>
        <begin position="27"/>
        <end position="58"/>
    </location>
</feature>
<comment type="caution">
    <text evidence="5">The sequence shown here is derived from an EMBL/GenBank/DDBJ whole genome shotgun (WGS) entry which is preliminary data.</text>
</comment>
<name>A0A367IWM6_RHIAZ</name>
<keyword evidence="3" id="KW-0378">Hydrolase</keyword>
<sequence>MHFMKLLYANYFLRNMDSDKAECQIFVKGPGDTLSETQKLWIDTLASVGIQVEVCFVKLWKGEDVFLET</sequence>
<evidence type="ECO:0000256" key="1">
    <source>
        <dbReference type="ARBA" id="ARBA00001946"/>
    </source>
</evidence>
<keyword evidence="6" id="KW-1185">Reference proteome</keyword>
<dbReference type="AlphaFoldDB" id="A0A367IWM6"/>
<keyword evidence="2" id="KW-0540">Nuclease</keyword>
<dbReference type="InterPro" id="IPR014883">
    <property type="entry name" value="VRR_NUC"/>
</dbReference>
<dbReference type="GO" id="GO:0004518">
    <property type="term" value="F:nuclease activity"/>
    <property type="evidence" value="ECO:0007669"/>
    <property type="project" value="UniProtKB-KW"/>
</dbReference>